<dbReference type="PROSITE" id="PS50109">
    <property type="entry name" value="HIS_KIN"/>
    <property type="match status" value="1"/>
</dbReference>
<dbReference type="PRINTS" id="PR00344">
    <property type="entry name" value="BCTRLSENSOR"/>
</dbReference>
<dbReference type="Gene3D" id="3.30.565.10">
    <property type="entry name" value="Histidine kinase-like ATPase, C-terminal domain"/>
    <property type="match status" value="1"/>
</dbReference>
<keyword evidence="3 5" id="KW-0597">Phosphoprotein</keyword>
<dbReference type="InterPro" id="IPR004358">
    <property type="entry name" value="Sig_transdc_His_kin-like_C"/>
</dbReference>
<dbReference type="EMBL" id="JARXHW010000022">
    <property type="protein sequence ID" value="MDQ8207941.1"/>
    <property type="molecule type" value="Genomic_DNA"/>
</dbReference>
<dbReference type="InterPro" id="IPR001789">
    <property type="entry name" value="Sig_transdc_resp-reg_receiver"/>
</dbReference>
<evidence type="ECO:0000259" key="8">
    <source>
        <dbReference type="PROSITE" id="PS50109"/>
    </source>
</evidence>
<evidence type="ECO:0000256" key="7">
    <source>
        <dbReference type="SAM" id="Phobius"/>
    </source>
</evidence>
<dbReference type="EC" id="2.7.13.3" evidence="2"/>
<evidence type="ECO:0000256" key="6">
    <source>
        <dbReference type="SAM" id="Coils"/>
    </source>
</evidence>
<keyword evidence="7" id="KW-1133">Transmembrane helix</keyword>
<dbReference type="Proteomes" id="UP001225316">
    <property type="component" value="Unassembled WGS sequence"/>
</dbReference>
<protein>
    <recommendedName>
        <fullName evidence="2">histidine kinase</fullName>
        <ecNumber evidence="2">2.7.13.3</ecNumber>
    </recommendedName>
</protein>
<evidence type="ECO:0000313" key="11">
    <source>
        <dbReference type="Proteomes" id="UP001225316"/>
    </source>
</evidence>
<dbReference type="SMART" id="SM00387">
    <property type="entry name" value="HATPase_c"/>
    <property type="match status" value="1"/>
</dbReference>
<dbReference type="InterPro" id="IPR005467">
    <property type="entry name" value="His_kinase_dom"/>
</dbReference>
<evidence type="ECO:0000256" key="5">
    <source>
        <dbReference type="PROSITE-ProRule" id="PRU00169"/>
    </source>
</evidence>
<gene>
    <name evidence="10" type="ORF">QEH52_10490</name>
</gene>
<evidence type="ECO:0000256" key="1">
    <source>
        <dbReference type="ARBA" id="ARBA00000085"/>
    </source>
</evidence>
<feature type="transmembrane region" description="Helical" evidence="7">
    <location>
        <begin position="45"/>
        <end position="65"/>
    </location>
</feature>
<dbReference type="InterPro" id="IPR011006">
    <property type="entry name" value="CheY-like_superfamily"/>
</dbReference>
<feature type="transmembrane region" description="Helical" evidence="7">
    <location>
        <begin position="77"/>
        <end position="98"/>
    </location>
</feature>
<dbReference type="InterPro" id="IPR036890">
    <property type="entry name" value="HATPase_C_sf"/>
</dbReference>
<evidence type="ECO:0000259" key="9">
    <source>
        <dbReference type="PROSITE" id="PS50110"/>
    </source>
</evidence>
<dbReference type="Pfam" id="PF02518">
    <property type="entry name" value="HATPase_c"/>
    <property type="match status" value="1"/>
</dbReference>
<keyword evidence="11" id="KW-1185">Reference proteome</keyword>
<dbReference type="Pfam" id="PF00072">
    <property type="entry name" value="Response_reg"/>
    <property type="match status" value="1"/>
</dbReference>
<proteinExistence type="predicted"/>
<dbReference type="CDD" id="cd00082">
    <property type="entry name" value="HisKA"/>
    <property type="match status" value="1"/>
</dbReference>
<dbReference type="PANTHER" id="PTHR45339">
    <property type="entry name" value="HYBRID SIGNAL TRANSDUCTION HISTIDINE KINASE J"/>
    <property type="match status" value="1"/>
</dbReference>
<dbReference type="SUPFAM" id="SSF55874">
    <property type="entry name" value="ATPase domain of HSP90 chaperone/DNA topoisomerase II/histidine kinase"/>
    <property type="match status" value="1"/>
</dbReference>
<accession>A0ABU1AUU5</accession>
<name>A0ABU1AUU5_9BACT</name>
<dbReference type="SMART" id="SM00448">
    <property type="entry name" value="REC"/>
    <property type="match status" value="1"/>
</dbReference>
<feature type="domain" description="Histidine kinase" evidence="8">
    <location>
        <begin position="237"/>
        <end position="461"/>
    </location>
</feature>
<dbReference type="SMART" id="SM00388">
    <property type="entry name" value="HisKA"/>
    <property type="match status" value="1"/>
</dbReference>
<dbReference type="RefSeq" id="WP_308950305.1">
    <property type="nucleotide sequence ID" value="NZ_JARXHW010000022.1"/>
</dbReference>
<reference evidence="10 11" key="1">
    <citation type="submission" date="2023-04" db="EMBL/GenBank/DDBJ databases">
        <title>A novel bacteria isolated from coastal sediment.</title>
        <authorList>
            <person name="Liu X.-J."/>
            <person name="Du Z.-J."/>
        </authorList>
    </citation>
    <scope>NUCLEOTIDE SEQUENCE [LARGE SCALE GENOMIC DNA]</scope>
    <source>
        <strain evidence="10 11">SDUM461003</strain>
    </source>
</reference>
<comment type="caution">
    <text evidence="10">The sequence shown here is derived from an EMBL/GenBank/DDBJ whole genome shotgun (WGS) entry which is preliminary data.</text>
</comment>
<dbReference type="InterPro" id="IPR003661">
    <property type="entry name" value="HisK_dim/P_dom"/>
</dbReference>
<keyword evidence="10" id="KW-0547">Nucleotide-binding</keyword>
<dbReference type="SUPFAM" id="SSF47384">
    <property type="entry name" value="Homodimeric domain of signal transducing histidine kinase"/>
    <property type="match status" value="1"/>
</dbReference>
<organism evidence="10 11">
    <name type="scientific">Thalassobacterium maritimum</name>
    <dbReference type="NCBI Taxonomy" id="3041265"/>
    <lineage>
        <taxon>Bacteria</taxon>
        <taxon>Pseudomonadati</taxon>
        <taxon>Verrucomicrobiota</taxon>
        <taxon>Opitutia</taxon>
        <taxon>Puniceicoccales</taxon>
        <taxon>Coraliomargaritaceae</taxon>
        <taxon>Thalassobacterium</taxon>
    </lineage>
</organism>
<dbReference type="CDD" id="cd16922">
    <property type="entry name" value="HATPase_EvgS-ArcB-TorS-like"/>
    <property type="match status" value="1"/>
</dbReference>
<keyword evidence="7" id="KW-0472">Membrane</keyword>
<feature type="domain" description="Response regulatory" evidence="9">
    <location>
        <begin position="486"/>
        <end position="613"/>
    </location>
</feature>
<keyword evidence="4" id="KW-0902">Two-component regulatory system</keyword>
<dbReference type="Gene3D" id="3.40.50.2300">
    <property type="match status" value="1"/>
</dbReference>
<feature type="transmembrane region" description="Helical" evidence="7">
    <location>
        <begin position="104"/>
        <end position="122"/>
    </location>
</feature>
<feature type="transmembrane region" description="Helical" evidence="7">
    <location>
        <begin position="18"/>
        <end position="39"/>
    </location>
</feature>
<evidence type="ECO:0000256" key="4">
    <source>
        <dbReference type="ARBA" id="ARBA00023012"/>
    </source>
</evidence>
<keyword evidence="6" id="KW-0175">Coiled coil</keyword>
<dbReference type="InterPro" id="IPR036097">
    <property type="entry name" value="HisK_dim/P_sf"/>
</dbReference>
<evidence type="ECO:0000313" key="10">
    <source>
        <dbReference type="EMBL" id="MDQ8207941.1"/>
    </source>
</evidence>
<keyword evidence="10" id="KW-0067">ATP-binding</keyword>
<dbReference type="PROSITE" id="PS50110">
    <property type="entry name" value="RESPONSE_REGULATORY"/>
    <property type="match status" value="1"/>
</dbReference>
<evidence type="ECO:0000256" key="2">
    <source>
        <dbReference type="ARBA" id="ARBA00012438"/>
    </source>
</evidence>
<dbReference type="Gene3D" id="1.10.287.130">
    <property type="match status" value="1"/>
</dbReference>
<comment type="catalytic activity">
    <reaction evidence="1">
        <text>ATP + protein L-histidine = ADP + protein N-phospho-L-histidine.</text>
        <dbReference type="EC" id="2.7.13.3"/>
    </reaction>
</comment>
<dbReference type="PANTHER" id="PTHR45339:SF1">
    <property type="entry name" value="HYBRID SIGNAL TRANSDUCTION HISTIDINE KINASE J"/>
    <property type="match status" value="1"/>
</dbReference>
<dbReference type="GO" id="GO:0005524">
    <property type="term" value="F:ATP binding"/>
    <property type="evidence" value="ECO:0007669"/>
    <property type="project" value="UniProtKB-KW"/>
</dbReference>
<keyword evidence="7" id="KW-0812">Transmembrane</keyword>
<dbReference type="CDD" id="cd17546">
    <property type="entry name" value="REC_hyHK_CKI1_RcsC-like"/>
    <property type="match status" value="1"/>
</dbReference>
<sequence length="621" mass="68241">MTKVYADANPFIRLQARLFLGLNCLLIALAVLNLSRFFWFQPPQLGIRIGFNLMILVASLIAVGIASRGRLKFAGSILALTLVLPIHTILLMMPANLFQEPLGAAFQLFVFDIFLLFLTLIFAHKRSAVVCFVFILLGNINLYYKTLQSEPIAGSLNFAAHSLARDGMLAFVFFFVAGVMLVAILQATAKRSEKALAAVESMNEQLETRVQERTQELEAASKKAHAATQAKSEFLATMSHEIRTPLFGIIAHAELLKDKNHNFSEENIKDINAIANSSDLLLSLINDVLDFSKIEANQLKLEAHTFSLQQLIQDCLDSVTPNATQKKLSLSDSTHAQEELFLSGDSMRLKQVLLNLLSNAIKFTAEGGSVTLNAQLAELKSNQAQVNFSVEDTGIGMVASAQDTIFNRFTQANSSTTRQYGGTGLGLAICYQLVQMMGGQLSVKSQLGQGSTFAFQLSFPVIPQAPVAVSPSSGNSSANYSHFEQHILVAEDNPANQFIIRRQLESLGCTCQIVGNGAEALEALTQDANFDLILMDHHMPIMDGPQAAQKLRAWEQLTSPTQQQLTASKLPIIVFTANVIDEDRFSEDYPHMTDFLIKPLKIQQLQDMLLKYHTAAGQVLS</sequence>
<feature type="transmembrane region" description="Helical" evidence="7">
    <location>
        <begin position="167"/>
        <end position="185"/>
    </location>
</feature>
<feature type="coiled-coil region" evidence="6">
    <location>
        <begin position="189"/>
        <end position="223"/>
    </location>
</feature>
<dbReference type="InterPro" id="IPR003594">
    <property type="entry name" value="HATPase_dom"/>
</dbReference>
<feature type="modified residue" description="4-aspartylphosphate" evidence="5">
    <location>
        <position position="536"/>
    </location>
</feature>
<evidence type="ECO:0000256" key="3">
    <source>
        <dbReference type="ARBA" id="ARBA00022553"/>
    </source>
</evidence>
<dbReference type="Pfam" id="PF00512">
    <property type="entry name" value="HisKA"/>
    <property type="match status" value="1"/>
</dbReference>
<dbReference type="SUPFAM" id="SSF52172">
    <property type="entry name" value="CheY-like"/>
    <property type="match status" value="1"/>
</dbReference>